<accession>A0A380BW65</accession>
<proteinExistence type="predicted"/>
<gene>
    <name evidence="1" type="ORF">NCTC10736_03914</name>
</gene>
<dbReference type="EMBL" id="UGYV01000004">
    <property type="protein sequence ID" value="SUJ08157.1"/>
    <property type="molecule type" value="Genomic_DNA"/>
</dbReference>
<reference evidence="1 2" key="1">
    <citation type="submission" date="2018-06" db="EMBL/GenBank/DDBJ databases">
        <authorList>
            <consortium name="Pathogen Informatics"/>
            <person name="Doyle S."/>
        </authorList>
    </citation>
    <scope>NUCLEOTIDE SEQUENCE [LARGE SCALE GENOMIC DNA]</scope>
    <source>
        <strain evidence="1 2">NCTC10736</strain>
    </source>
</reference>
<evidence type="ECO:0000313" key="2">
    <source>
        <dbReference type="Proteomes" id="UP000255061"/>
    </source>
</evidence>
<name>A0A380BW65_9GAMM</name>
<organism evidence="1 2">
    <name type="scientific">Shewanella morhuae</name>
    <dbReference type="NCBI Taxonomy" id="365591"/>
    <lineage>
        <taxon>Bacteria</taxon>
        <taxon>Pseudomonadati</taxon>
        <taxon>Pseudomonadota</taxon>
        <taxon>Gammaproteobacteria</taxon>
        <taxon>Alteromonadales</taxon>
        <taxon>Shewanellaceae</taxon>
        <taxon>Shewanella</taxon>
    </lineage>
</organism>
<evidence type="ECO:0000313" key="1">
    <source>
        <dbReference type="EMBL" id="SUJ08157.1"/>
    </source>
</evidence>
<dbReference type="Proteomes" id="UP000255061">
    <property type="component" value="Unassembled WGS sequence"/>
</dbReference>
<sequence length="49" mass="5514">MDCSGSAGGTPKYWDMKPYDETNTRRIIKSDNNCQVFTEIKAAEAFVHS</sequence>
<dbReference type="AlphaFoldDB" id="A0A380BW65"/>
<protein>
    <submittedName>
        <fullName evidence="1">Uncharacterized protein</fullName>
    </submittedName>
</protein>